<dbReference type="Gene3D" id="3.40.50.410">
    <property type="entry name" value="von Willebrand factor, type A domain"/>
    <property type="match status" value="1"/>
</dbReference>
<comment type="caution">
    <text evidence="3">The sequence shown here is derived from an EMBL/GenBank/DDBJ whole genome shotgun (WGS) entry which is preliminary data.</text>
</comment>
<dbReference type="SUPFAM" id="SSF53300">
    <property type="entry name" value="vWA-like"/>
    <property type="match status" value="1"/>
</dbReference>
<gene>
    <name evidence="3" type="ORF">ABB55_26690</name>
</gene>
<dbReference type="Proteomes" id="UP000048984">
    <property type="component" value="Unassembled WGS sequence"/>
</dbReference>
<evidence type="ECO:0000256" key="1">
    <source>
        <dbReference type="SAM" id="MobiDB-lite"/>
    </source>
</evidence>
<evidence type="ECO:0000313" key="4">
    <source>
        <dbReference type="Proteomes" id="UP000048984"/>
    </source>
</evidence>
<evidence type="ECO:0000313" key="3">
    <source>
        <dbReference type="EMBL" id="KPL56149.1"/>
    </source>
</evidence>
<dbReference type="Pfam" id="PF05762">
    <property type="entry name" value="VWA_CoxE"/>
    <property type="match status" value="1"/>
</dbReference>
<dbReference type="EMBL" id="LJYW01000001">
    <property type="protein sequence ID" value="KPL56149.1"/>
    <property type="molecule type" value="Genomic_DNA"/>
</dbReference>
<reference evidence="3 4" key="1">
    <citation type="submission" date="2015-09" db="EMBL/GenBank/DDBJ databases">
        <authorList>
            <person name="Jackson K.R."/>
            <person name="Lunt B.L."/>
            <person name="Fisher J.N.B."/>
            <person name="Gardner A.V."/>
            <person name="Bailey M.E."/>
            <person name="Deus L.M."/>
            <person name="Earl A.S."/>
            <person name="Gibby P.D."/>
            <person name="Hartmann K.A."/>
            <person name="Liu J.E."/>
            <person name="Manci A.M."/>
            <person name="Nielsen D.A."/>
            <person name="Solomon M.B."/>
            <person name="Breakwell D.P."/>
            <person name="Burnett S.H."/>
            <person name="Grose J.H."/>
        </authorList>
    </citation>
    <scope>NUCLEOTIDE SEQUENCE [LARGE SCALE GENOMIC DNA]</scope>
    <source>
        <strain evidence="3 4">16</strain>
    </source>
</reference>
<feature type="domain" description="VWFA" evidence="2">
    <location>
        <begin position="225"/>
        <end position="391"/>
    </location>
</feature>
<dbReference type="InterPro" id="IPR036465">
    <property type="entry name" value="vWFA_dom_sf"/>
</dbReference>
<feature type="region of interest" description="Disordered" evidence="1">
    <location>
        <begin position="400"/>
        <end position="437"/>
    </location>
</feature>
<protein>
    <recommendedName>
        <fullName evidence="2">VWFA domain-containing protein</fullName>
    </recommendedName>
</protein>
<evidence type="ECO:0000259" key="2">
    <source>
        <dbReference type="SMART" id="SM00327"/>
    </source>
</evidence>
<sequence length="437" mass="48647">MTLDPSAPAIPPEARPGGRLAENIVYFARTLRAAGMPVGPASVVDAIRAVEAAGIGTREDFYWTLHAVFVTRREQRVIFDEAFRIFWRNRGLVEKMLAMLSPVALPSQPPALPKAAASRVAAAMQSEREPDKVVEQPQIEVDARFTVSDREILQRKDFAQMSAREIDAAREALKRLVLPLDTVATRRLVGAPRGRLIDPRRTLRASLRTGGGMIALRYRRPKEVHPPIVALLDISGSMSQYSRIFLHFLHALAEKRRRISIFLFGTRLTNVTRQLRMKDPDEALAAASASVADWSGGTRIATALGDFNRLWSRRVMSGGPIVLLITDGLERDTDEDLGRETERLSKSARRLVWLNPLLRFDGFEARARGIRQMLPHVDEFRAVHNLDSIGELCRSIAGESRGLAPSDPRRWLAAGRSPEPSRAAAQDFYGSDRGRGL</sequence>
<dbReference type="PANTHER" id="PTHR39338">
    <property type="entry name" value="BLL5662 PROTEIN-RELATED"/>
    <property type="match status" value="1"/>
</dbReference>
<accession>A0A0P6VT95</accession>
<proteinExistence type="predicted"/>
<dbReference type="STRING" id="665126.ABB55_26690"/>
<dbReference type="PANTHER" id="PTHR39338:SF6">
    <property type="entry name" value="BLL5662 PROTEIN"/>
    <property type="match status" value="1"/>
</dbReference>
<name>A0A0P6VT95_9HYPH</name>
<dbReference type="CDD" id="cd00198">
    <property type="entry name" value="vWFA"/>
    <property type="match status" value="1"/>
</dbReference>
<dbReference type="SMART" id="SM00327">
    <property type="entry name" value="VWA"/>
    <property type="match status" value="1"/>
</dbReference>
<organism evidence="3 4">
    <name type="scientific">Prosthecodimorpha hirschii</name>
    <dbReference type="NCBI Taxonomy" id="665126"/>
    <lineage>
        <taxon>Bacteria</taxon>
        <taxon>Pseudomonadati</taxon>
        <taxon>Pseudomonadota</taxon>
        <taxon>Alphaproteobacteria</taxon>
        <taxon>Hyphomicrobiales</taxon>
        <taxon>Ancalomicrobiaceae</taxon>
        <taxon>Prosthecodimorpha</taxon>
    </lineage>
</organism>
<dbReference type="InterPro" id="IPR008912">
    <property type="entry name" value="Uncharacterised_CoxE"/>
</dbReference>
<dbReference type="AlphaFoldDB" id="A0A0P6VT95"/>
<dbReference type="InterPro" id="IPR011195">
    <property type="entry name" value="UCP010256"/>
</dbReference>
<reference evidence="3 4" key="2">
    <citation type="submission" date="2015-10" db="EMBL/GenBank/DDBJ databases">
        <title>Draft Genome Sequence of Prosthecomicrobium hirschii ATCC 27832.</title>
        <authorList>
            <person name="Daniel J."/>
            <person name="Givan S.A."/>
            <person name="Brun Y.V."/>
            <person name="Brown P.J."/>
        </authorList>
    </citation>
    <scope>NUCLEOTIDE SEQUENCE [LARGE SCALE GENOMIC DNA]</scope>
    <source>
        <strain evidence="3 4">16</strain>
    </source>
</reference>
<dbReference type="PIRSF" id="PIRSF010256">
    <property type="entry name" value="CoxE_vWa"/>
    <property type="match status" value="1"/>
</dbReference>
<dbReference type="InterPro" id="IPR002035">
    <property type="entry name" value="VWF_A"/>
</dbReference>
<keyword evidence="4" id="KW-1185">Reference proteome</keyword>